<evidence type="ECO:0000256" key="1">
    <source>
        <dbReference type="SAM" id="MobiDB-lite"/>
    </source>
</evidence>
<dbReference type="EMBL" id="VEVO01000013">
    <property type="protein sequence ID" value="KAF0032536.1"/>
    <property type="molecule type" value="Genomic_DNA"/>
</dbReference>
<evidence type="ECO:0000313" key="3">
    <source>
        <dbReference type="Proteomes" id="UP000438429"/>
    </source>
</evidence>
<reference evidence="2 3" key="1">
    <citation type="submission" date="2019-06" db="EMBL/GenBank/DDBJ databases">
        <title>Draft genomes of female and male turbot (Scophthalmus maximus).</title>
        <authorList>
            <person name="Xu H."/>
            <person name="Xu X.-W."/>
            <person name="Shao C."/>
            <person name="Chen S."/>
        </authorList>
    </citation>
    <scope>NUCLEOTIDE SEQUENCE [LARGE SCALE GENOMIC DNA]</scope>
    <source>
        <strain evidence="2">Ysfricsl-2016a</strain>
        <tissue evidence="2">Blood</tissue>
    </source>
</reference>
<organism evidence="2 3">
    <name type="scientific">Scophthalmus maximus</name>
    <name type="common">Turbot</name>
    <name type="synonym">Psetta maxima</name>
    <dbReference type="NCBI Taxonomy" id="52904"/>
    <lineage>
        <taxon>Eukaryota</taxon>
        <taxon>Metazoa</taxon>
        <taxon>Chordata</taxon>
        <taxon>Craniata</taxon>
        <taxon>Vertebrata</taxon>
        <taxon>Euteleostomi</taxon>
        <taxon>Actinopterygii</taxon>
        <taxon>Neopterygii</taxon>
        <taxon>Teleostei</taxon>
        <taxon>Neoteleostei</taxon>
        <taxon>Acanthomorphata</taxon>
        <taxon>Carangaria</taxon>
        <taxon>Pleuronectiformes</taxon>
        <taxon>Pleuronectoidei</taxon>
        <taxon>Scophthalmidae</taxon>
        <taxon>Scophthalmus</taxon>
    </lineage>
</organism>
<sequence length="194" mass="21063">MLSEMAGTRGEPSNTSRLEDVKPRLPQPPQKVTSDGANLITLYMSESLRIVIIHELAGVRIWPLGSRVVGRGGQGRFPVELSSKPSAAHTETTTEISELLSCLCAHMYYVSVIFHEDKDLVSKVSGDAVDSLLSVSHLIIPFASGDTYFMTRSFVIVPVPLPQSPVYDLHLSPPTSPNRSPAVLYAGAALIKHQ</sequence>
<protein>
    <submittedName>
        <fullName evidence="2">Uncharacterized protein</fullName>
    </submittedName>
</protein>
<comment type="caution">
    <text evidence="2">The sequence shown here is derived from an EMBL/GenBank/DDBJ whole genome shotgun (WGS) entry which is preliminary data.</text>
</comment>
<name>A0A6A4SBH9_SCOMX</name>
<feature type="region of interest" description="Disordered" evidence="1">
    <location>
        <begin position="1"/>
        <end position="32"/>
    </location>
</feature>
<proteinExistence type="predicted"/>
<dbReference type="Proteomes" id="UP000438429">
    <property type="component" value="Unassembled WGS sequence"/>
</dbReference>
<gene>
    <name evidence="2" type="ORF">F2P81_014826</name>
</gene>
<evidence type="ECO:0000313" key="2">
    <source>
        <dbReference type="EMBL" id="KAF0032536.1"/>
    </source>
</evidence>
<dbReference type="AlphaFoldDB" id="A0A6A4SBH9"/>
<accession>A0A6A4SBH9</accession>